<feature type="signal peptide" evidence="1">
    <location>
        <begin position="1"/>
        <end position="24"/>
    </location>
</feature>
<evidence type="ECO:0008006" key="4">
    <source>
        <dbReference type="Google" id="ProtNLM"/>
    </source>
</evidence>
<accession>A0A1E7Z018</accession>
<organism evidence="2 3">
    <name type="scientific">Acidithiobacillus caldus</name>
    <dbReference type="NCBI Taxonomy" id="33059"/>
    <lineage>
        <taxon>Bacteria</taxon>
        <taxon>Pseudomonadati</taxon>
        <taxon>Pseudomonadota</taxon>
        <taxon>Acidithiobacillia</taxon>
        <taxon>Acidithiobacillales</taxon>
        <taxon>Acidithiobacillaceae</taxon>
        <taxon>Acidithiobacillus</taxon>
    </lineage>
</organism>
<dbReference type="Proteomes" id="UP000175707">
    <property type="component" value="Unassembled WGS sequence"/>
</dbReference>
<protein>
    <recommendedName>
        <fullName evidence="4">Lipoprotein</fullName>
    </recommendedName>
</protein>
<dbReference type="PROSITE" id="PS51257">
    <property type="entry name" value="PROKAR_LIPOPROTEIN"/>
    <property type="match status" value="1"/>
</dbReference>
<evidence type="ECO:0000313" key="3">
    <source>
        <dbReference type="Proteomes" id="UP000175707"/>
    </source>
</evidence>
<keyword evidence="1" id="KW-0732">Signal</keyword>
<evidence type="ECO:0000256" key="1">
    <source>
        <dbReference type="SAM" id="SignalP"/>
    </source>
</evidence>
<evidence type="ECO:0000313" key="2">
    <source>
        <dbReference type="EMBL" id="OFC62109.1"/>
    </source>
</evidence>
<gene>
    <name evidence="2" type="ORF">BAE30_02955</name>
</gene>
<name>A0A1E7Z018_9PROT</name>
<dbReference type="AlphaFoldDB" id="A0A1E7Z018"/>
<feature type="chain" id="PRO_5009209250" description="Lipoprotein" evidence="1">
    <location>
        <begin position="25"/>
        <end position="332"/>
    </location>
</feature>
<proteinExistence type="predicted"/>
<reference evidence="2 3" key="1">
    <citation type="submission" date="2016-06" db="EMBL/GenBank/DDBJ databases">
        <title>Gene turnover analysis identifies the evolutionary adaptation of the extremophile Acidithiobacillus caldus.</title>
        <authorList>
            <person name="Zhang X."/>
        </authorList>
    </citation>
    <scope>NUCLEOTIDE SEQUENCE [LARGE SCALE GENOMIC DNA]</scope>
    <source>
        <strain evidence="2 3">S1</strain>
    </source>
</reference>
<comment type="caution">
    <text evidence="2">The sequence shown here is derived from an EMBL/GenBank/DDBJ whole genome shotgun (WGS) entry which is preliminary data.</text>
</comment>
<dbReference type="EMBL" id="LZYH01000287">
    <property type="protein sequence ID" value="OFC62109.1"/>
    <property type="molecule type" value="Genomic_DNA"/>
</dbReference>
<sequence>MKKHTALVSILASAALLSGCSEQGAMLATGPANPSNGYTFHSAALASIVEKDQGKPFAHCLVNQYDGNPCGSFYDLRYAGPGAVYAYAAETGASSATAGEQKQAFSKNSQLFSLAGQGMGLAGPGAGIAGIFLAGASGHKETNPIPAAYNGMVKDFDAGRIFWIARYYPDEQNMDARLDSVAHEAITLAGDLQPAGWASGTSPKVSGGTYKIVSGFQDSQSETVLRWGWQGASGEASALPVLPVELTWFVQPWKSAKDPFYLVSSNPKRPFMDLVTIRYRIEPGFSVNRWISAHQSNLSGWMVIYPMDGKTVVWKNGQTKTYPLPQEIVAKG</sequence>